<evidence type="ECO:0000256" key="1">
    <source>
        <dbReference type="SAM" id="MobiDB-lite"/>
    </source>
</evidence>
<dbReference type="EMBL" id="AMZH03011352">
    <property type="protein sequence ID" value="RRT53033.1"/>
    <property type="molecule type" value="Genomic_DNA"/>
</dbReference>
<feature type="compositionally biased region" description="Basic and acidic residues" evidence="1">
    <location>
        <begin position="14"/>
        <end position="23"/>
    </location>
</feature>
<evidence type="ECO:0000313" key="3">
    <source>
        <dbReference type="Proteomes" id="UP000287651"/>
    </source>
</evidence>
<sequence length="148" mass="15692">MAKEGVGSASHAEGGGDCRGGRRRDCSRRQWQRWWLDCSLLHRQRVGSRQAEGGDNCREGDGSNNGRGGVRLRWIKEKGQGDGNAGGPTSEGCAAVAVTVAAILLVSSTKLVSGCGMTLAVGLCEVVAQSIRKSCSIDRLWKHRGSLP</sequence>
<accession>A0A426YMU7</accession>
<feature type="region of interest" description="Disordered" evidence="1">
    <location>
        <begin position="1"/>
        <end position="23"/>
    </location>
</feature>
<proteinExistence type="predicted"/>
<dbReference type="AlphaFoldDB" id="A0A426YMU7"/>
<feature type="region of interest" description="Disordered" evidence="1">
    <location>
        <begin position="48"/>
        <end position="69"/>
    </location>
</feature>
<dbReference type="Proteomes" id="UP000287651">
    <property type="component" value="Unassembled WGS sequence"/>
</dbReference>
<name>A0A426YMU7_ENSVE</name>
<gene>
    <name evidence="2" type="ORF">B296_00014148</name>
</gene>
<comment type="caution">
    <text evidence="2">The sequence shown here is derived from an EMBL/GenBank/DDBJ whole genome shotgun (WGS) entry which is preliminary data.</text>
</comment>
<organism evidence="2 3">
    <name type="scientific">Ensete ventricosum</name>
    <name type="common">Abyssinian banana</name>
    <name type="synonym">Musa ensete</name>
    <dbReference type="NCBI Taxonomy" id="4639"/>
    <lineage>
        <taxon>Eukaryota</taxon>
        <taxon>Viridiplantae</taxon>
        <taxon>Streptophyta</taxon>
        <taxon>Embryophyta</taxon>
        <taxon>Tracheophyta</taxon>
        <taxon>Spermatophyta</taxon>
        <taxon>Magnoliopsida</taxon>
        <taxon>Liliopsida</taxon>
        <taxon>Zingiberales</taxon>
        <taxon>Musaceae</taxon>
        <taxon>Ensete</taxon>
    </lineage>
</organism>
<evidence type="ECO:0000313" key="2">
    <source>
        <dbReference type="EMBL" id="RRT53033.1"/>
    </source>
</evidence>
<protein>
    <submittedName>
        <fullName evidence="2">Uncharacterized protein</fullName>
    </submittedName>
</protein>
<reference evidence="2 3" key="1">
    <citation type="journal article" date="2014" name="Agronomy (Basel)">
        <title>A Draft Genome Sequence for Ensete ventricosum, the Drought-Tolerant Tree Against Hunger.</title>
        <authorList>
            <person name="Harrison J."/>
            <person name="Moore K.A."/>
            <person name="Paszkiewicz K."/>
            <person name="Jones T."/>
            <person name="Grant M."/>
            <person name="Ambacheew D."/>
            <person name="Muzemil S."/>
            <person name="Studholme D.J."/>
        </authorList>
    </citation>
    <scope>NUCLEOTIDE SEQUENCE [LARGE SCALE GENOMIC DNA]</scope>
</reference>